<keyword evidence="2" id="KW-0201">Cytochrome c-type biogenesis</keyword>
<name>A0A6A8D9B5_9BACI</name>
<dbReference type="PROSITE" id="PS51352">
    <property type="entry name" value="THIOREDOXIN_2"/>
    <property type="match status" value="1"/>
</dbReference>
<protein>
    <submittedName>
        <fullName evidence="8">Thiol-disulfide oxidoreductase ResA</fullName>
    </submittedName>
</protein>
<dbReference type="Gene3D" id="3.40.30.10">
    <property type="entry name" value="Glutaredoxin"/>
    <property type="match status" value="1"/>
</dbReference>
<keyword evidence="9" id="KW-1185">Reference proteome</keyword>
<gene>
    <name evidence="8" type="primary">resA</name>
    <name evidence="8" type="ORF">GH741_06625</name>
</gene>
<dbReference type="InterPro" id="IPR013766">
    <property type="entry name" value="Thioredoxin_domain"/>
</dbReference>
<dbReference type="Proteomes" id="UP000799092">
    <property type="component" value="Unassembled WGS sequence"/>
</dbReference>
<dbReference type="PANTHER" id="PTHR42852">
    <property type="entry name" value="THIOL:DISULFIDE INTERCHANGE PROTEIN DSBE"/>
    <property type="match status" value="1"/>
</dbReference>
<dbReference type="PANTHER" id="PTHR42852:SF6">
    <property type="entry name" value="THIOL:DISULFIDE INTERCHANGE PROTEIN DSBE"/>
    <property type="match status" value="1"/>
</dbReference>
<evidence type="ECO:0000256" key="3">
    <source>
        <dbReference type="ARBA" id="ARBA00022968"/>
    </source>
</evidence>
<proteinExistence type="predicted"/>
<dbReference type="InterPro" id="IPR000866">
    <property type="entry name" value="AhpC/TSA"/>
</dbReference>
<feature type="domain" description="Thioredoxin" evidence="7">
    <location>
        <begin position="58"/>
        <end position="198"/>
    </location>
</feature>
<dbReference type="Pfam" id="PF00578">
    <property type="entry name" value="AhpC-TSA"/>
    <property type="match status" value="1"/>
</dbReference>
<feature type="transmembrane region" description="Helical" evidence="6">
    <location>
        <begin position="29"/>
        <end position="48"/>
    </location>
</feature>
<evidence type="ECO:0000256" key="1">
    <source>
        <dbReference type="ARBA" id="ARBA00004196"/>
    </source>
</evidence>
<dbReference type="GO" id="GO:0016491">
    <property type="term" value="F:oxidoreductase activity"/>
    <property type="evidence" value="ECO:0007669"/>
    <property type="project" value="InterPro"/>
</dbReference>
<organism evidence="8 9">
    <name type="scientific">Aquibacillus halophilus</name>
    <dbReference type="NCBI Taxonomy" id="930132"/>
    <lineage>
        <taxon>Bacteria</taxon>
        <taxon>Bacillati</taxon>
        <taxon>Bacillota</taxon>
        <taxon>Bacilli</taxon>
        <taxon>Bacillales</taxon>
        <taxon>Bacillaceae</taxon>
        <taxon>Aquibacillus</taxon>
    </lineage>
</organism>
<comment type="caution">
    <text evidence="8">The sequence shown here is derived from an EMBL/GenBank/DDBJ whole genome shotgun (WGS) entry which is preliminary data.</text>
</comment>
<evidence type="ECO:0000256" key="6">
    <source>
        <dbReference type="SAM" id="Phobius"/>
    </source>
</evidence>
<dbReference type="EMBL" id="WJNG01000005">
    <property type="protein sequence ID" value="MRH42355.1"/>
    <property type="molecule type" value="Genomic_DNA"/>
</dbReference>
<dbReference type="NCBIfam" id="NF002854">
    <property type="entry name" value="PRK03147.1"/>
    <property type="match status" value="1"/>
</dbReference>
<comment type="subcellular location">
    <subcellularLocation>
        <location evidence="1">Cell envelope</location>
    </subcellularLocation>
</comment>
<dbReference type="CDD" id="cd02966">
    <property type="entry name" value="TlpA_like_family"/>
    <property type="match status" value="1"/>
</dbReference>
<dbReference type="InterPro" id="IPR050553">
    <property type="entry name" value="Thioredoxin_ResA/DsbE_sf"/>
</dbReference>
<dbReference type="InterPro" id="IPR036249">
    <property type="entry name" value="Thioredoxin-like_sf"/>
</dbReference>
<sequence length="199" mass="22602">MLQWLRGVSSLKRIEEAKVKKSKKKKNRLVFRSIVLLILFAAVVFALVSNLNKDNAVIGVGDQAPNFELKQMNGDKQSLTLDELKGKGVMLNFWATYCKPCEEEMPYMEALYPEYKDKDVEIVAVSLDATELVIDRFIDKYELSFPVLHDNKGQVLNRYNIGPLPTTFFINEDGIVVEKVAGALTLDRLDGYLKQIQPD</sequence>
<keyword evidence="3" id="KW-0735">Signal-anchor</keyword>
<dbReference type="AlphaFoldDB" id="A0A6A8D9B5"/>
<dbReference type="OrthoDB" id="25753at2"/>
<evidence type="ECO:0000313" key="9">
    <source>
        <dbReference type="Proteomes" id="UP000799092"/>
    </source>
</evidence>
<reference evidence="8" key="1">
    <citation type="submission" date="2019-11" db="EMBL/GenBank/DDBJ databases">
        <authorList>
            <person name="Li J."/>
        </authorList>
    </citation>
    <scope>NUCLEOTIDE SEQUENCE</scope>
    <source>
        <strain evidence="8">B6B</strain>
    </source>
</reference>
<dbReference type="GO" id="GO:0017004">
    <property type="term" value="P:cytochrome complex assembly"/>
    <property type="evidence" value="ECO:0007669"/>
    <property type="project" value="UniProtKB-KW"/>
</dbReference>
<evidence type="ECO:0000256" key="2">
    <source>
        <dbReference type="ARBA" id="ARBA00022748"/>
    </source>
</evidence>
<keyword evidence="6" id="KW-0472">Membrane</keyword>
<keyword evidence="6" id="KW-0812">Transmembrane</keyword>
<accession>A0A6A8D9B5</accession>
<keyword evidence="4" id="KW-1015">Disulfide bond</keyword>
<evidence type="ECO:0000313" key="8">
    <source>
        <dbReference type="EMBL" id="MRH42355.1"/>
    </source>
</evidence>
<dbReference type="SUPFAM" id="SSF52833">
    <property type="entry name" value="Thioredoxin-like"/>
    <property type="match status" value="1"/>
</dbReference>
<evidence type="ECO:0000256" key="4">
    <source>
        <dbReference type="ARBA" id="ARBA00023157"/>
    </source>
</evidence>
<keyword evidence="6" id="KW-1133">Transmembrane helix</keyword>
<dbReference type="GO" id="GO:0030313">
    <property type="term" value="C:cell envelope"/>
    <property type="evidence" value="ECO:0007669"/>
    <property type="project" value="UniProtKB-SubCell"/>
</dbReference>
<evidence type="ECO:0000259" key="7">
    <source>
        <dbReference type="PROSITE" id="PS51352"/>
    </source>
</evidence>
<dbReference type="GO" id="GO:0016209">
    <property type="term" value="F:antioxidant activity"/>
    <property type="evidence" value="ECO:0007669"/>
    <property type="project" value="InterPro"/>
</dbReference>
<keyword evidence="5" id="KW-0676">Redox-active center</keyword>
<evidence type="ECO:0000256" key="5">
    <source>
        <dbReference type="ARBA" id="ARBA00023284"/>
    </source>
</evidence>